<sequence>MFMFLARVLGYWMIAAAIVGIVIDGTKSIAANALVITPLGETWFTLSPGSLNALQAGIQRHISPYLWDPVLQWVLMLPNWAVIGGLGFLIVWLTTAKTRTADKLPA</sequence>
<keyword evidence="1" id="KW-1133">Transmembrane helix</keyword>
<keyword evidence="1" id="KW-0472">Membrane</keyword>
<name>A0ABT3HGS6_9HYPH</name>
<gene>
    <name evidence="2" type="ORF">M2319_003931</name>
</gene>
<feature type="transmembrane region" description="Helical" evidence="1">
    <location>
        <begin position="70"/>
        <end position="93"/>
    </location>
</feature>
<comment type="caution">
    <text evidence="2">The sequence shown here is derived from an EMBL/GenBank/DDBJ whole genome shotgun (WGS) entry which is preliminary data.</text>
</comment>
<reference evidence="3" key="1">
    <citation type="submission" date="2023-07" db="EMBL/GenBank/DDBJ databases">
        <title>Genome sequencing of Purple Non-Sulfur Bacteria from various extreme environments.</title>
        <authorList>
            <person name="Mayer M."/>
        </authorList>
    </citation>
    <scope>NUCLEOTIDE SEQUENCE [LARGE SCALE GENOMIC DNA]</scope>
    <source>
        <strain evidence="3">DSM 17935</strain>
    </source>
</reference>
<evidence type="ECO:0000313" key="2">
    <source>
        <dbReference type="EMBL" id="MCW2309575.1"/>
    </source>
</evidence>
<dbReference type="Proteomes" id="UP001209755">
    <property type="component" value="Unassembled WGS sequence"/>
</dbReference>
<feature type="transmembrane region" description="Helical" evidence="1">
    <location>
        <begin position="12"/>
        <end position="36"/>
    </location>
</feature>
<keyword evidence="1" id="KW-0812">Transmembrane</keyword>
<evidence type="ECO:0000313" key="3">
    <source>
        <dbReference type="Proteomes" id="UP001209755"/>
    </source>
</evidence>
<dbReference type="EMBL" id="JAOQNS010000013">
    <property type="protein sequence ID" value="MCW2309575.1"/>
    <property type="molecule type" value="Genomic_DNA"/>
</dbReference>
<accession>A0ABT3HGS6</accession>
<keyword evidence="3" id="KW-1185">Reference proteome</keyword>
<proteinExistence type="predicted"/>
<dbReference type="RefSeq" id="WP_406682226.1">
    <property type="nucleotide sequence ID" value="NZ_JAOQNS010000013.1"/>
</dbReference>
<evidence type="ECO:0000256" key="1">
    <source>
        <dbReference type="SAM" id="Phobius"/>
    </source>
</evidence>
<protein>
    <submittedName>
        <fullName evidence="2">Uncharacterized protein</fullName>
    </submittedName>
</protein>
<organism evidence="2 3">
    <name type="scientific">Rhodobium gokarnense</name>
    <dbReference type="NCBI Taxonomy" id="364296"/>
    <lineage>
        <taxon>Bacteria</taxon>
        <taxon>Pseudomonadati</taxon>
        <taxon>Pseudomonadota</taxon>
        <taxon>Alphaproteobacteria</taxon>
        <taxon>Hyphomicrobiales</taxon>
        <taxon>Rhodobiaceae</taxon>
        <taxon>Rhodobium</taxon>
    </lineage>
</organism>